<accession>A0A3T1D5U0</accession>
<dbReference type="InterPro" id="IPR009091">
    <property type="entry name" value="RCC1/BLIP-II"/>
</dbReference>
<sequence length="582" mass="61434">MKRKWLSLTLVLVLCLGLTVPVMASGTGTVNSPTAVSAGSDHSGVIDANGSLWMWGANTFGQLGNGGRGNAQTKGDFVYQTVPIKVLDNVVSVSSGGKNTAAIKTDGSLWMWGENYNGQLGNGSKKDSLVPVKVMDKVAAVSLGGSSLTSGYTAAIKTDGSLWMWGANDYGQLGKGKPGDSAVPIKVMDNVASVSLSGFRHVAAIKTDGTLWMWGRNGQGQLGNGSLKDSSVPIKVMDNVTTVSLGSIHTAVVKTDGTLWTWGDNRVGELGNGSLEIKESSVPIKVMDNVATVSLGGSHTAAVKTDGSLWLFGDNQSGQLGNGYTGDRTRNQGYGDFPVQTIPIKLMDGVASISSGSLHTIIVKTDGSVWLGGRSSYGNLGTVTGNGVDIYNFSMQTIPVKLSKLTARLKPPTAFYDVAANAYYTTSIIWAIKEGITTGTSATTFSPNQVSTTGEILTMLWKAQNSPEPTISNPFSDVRESNYYYKAALWAYEKGLVSGSTFRANAPSTRSMTVTYLWKLTGKPDAGTSEFADVPSSAEYAQAVTWAVSKGITSGTDSNTFSPNMTCTRGQIVTFLYRNFAQ</sequence>
<dbReference type="KEGG" id="cohn:KCTCHS21_28720"/>
<protein>
    <recommendedName>
        <fullName evidence="3">SLH domain-containing protein</fullName>
    </recommendedName>
</protein>
<dbReference type="PANTHER" id="PTHR22870">
    <property type="entry name" value="REGULATOR OF CHROMOSOME CONDENSATION"/>
    <property type="match status" value="1"/>
</dbReference>
<dbReference type="AlphaFoldDB" id="A0A3T1D5U0"/>
<feature type="signal peptide" evidence="2">
    <location>
        <begin position="1"/>
        <end position="24"/>
    </location>
</feature>
<proteinExistence type="predicted"/>
<dbReference type="PRINTS" id="PR00633">
    <property type="entry name" value="RCCNDNSATION"/>
</dbReference>
<keyword evidence="2" id="KW-0732">Signal</keyword>
<keyword evidence="5" id="KW-1185">Reference proteome</keyword>
<evidence type="ECO:0000313" key="4">
    <source>
        <dbReference type="EMBL" id="BBI33473.1"/>
    </source>
</evidence>
<dbReference type="RefSeq" id="WP_130609241.1">
    <property type="nucleotide sequence ID" value="NZ_AP019400.1"/>
</dbReference>
<dbReference type="Pfam" id="PF00395">
    <property type="entry name" value="SLH"/>
    <property type="match status" value="3"/>
</dbReference>
<dbReference type="InterPro" id="IPR001119">
    <property type="entry name" value="SLH_dom"/>
</dbReference>
<dbReference type="PANTHER" id="PTHR22870:SF155">
    <property type="entry name" value="E3 UBIQUITIN-PROTEIN LIGASE HERC1-RELATED"/>
    <property type="match status" value="1"/>
</dbReference>
<dbReference type="Pfam" id="PF00415">
    <property type="entry name" value="RCC1"/>
    <property type="match status" value="2"/>
</dbReference>
<organism evidence="4 5">
    <name type="scientific">Cohnella abietis</name>
    <dbReference type="NCBI Taxonomy" id="2507935"/>
    <lineage>
        <taxon>Bacteria</taxon>
        <taxon>Bacillati</taxon>
        <taxon>Bacillota</taxon>
        <taxon>Bacilli</taxon>
        <taxon>Bacillales</taxon>
        <taxon>Paenibacillaceae</taxon>
        <taxon>Cohnella</taxon>
    </lineage>
</organism>
<dbReference type="PROSITE" id="PS51272">
    <property type="entry name" value="SLH"/>
    <property type="match status" value="2"/>
</dbReference>
<dbReference type="InterPro" id="IPR051210">
    <property type="entry name" value="Ub_ligase/GEF_domain"/>
</dbReference>
<keyword evidence="1" id="KW-0677">Repeat</keyword>
<dbReference type="EMBL" id="AP019400">
    <property type="protein sequence ID" value="BBI33473.1"/>
    <property type="molecule type" value="Genomic_DNA"/>
</dbReference>
<feature type="domain" description="SLH" evidence="3">
    <location>
        <begin position="527"/>
        <end position="582"/>
    </location>
</feature>
<gene>
    <name evidence="4" type="ORF">KCTCHS21_28720</name>
</gene>
<evidence type="ECO:0000256" key="2">
    <source>
        <dbReference type="SAM" id="SignalP"/>
    </source>
</evidence>
<dbReference type="SUPFAM" id="SSF50985">
    <property type="entry name" value="RCC1/BLIP-II"/>
    <property type="match status" value="1"/>
</dbReference>
<dbReference type="InterPro" id="IPR000408">
    <property type="entry name" value="Reg_chr_condens"/>
</dbReference>
<dbReference type="Gene3D" id="2.130.10.30">
    <property type="entry name" value="Regulator of chromosome condensation 1/beta-lactamase-inhibitor protein II"/>
    <property type="match status" value="2"/>
</dbReference>
<evidence type="ECO:0000256" key="1">
    <source>
        <dbReference type="ARBA" id="ARBA00022737"/>
    </source>
</evidence>
<dbReference type="Proteomes" id="UP000289856">
    <property type="component" value="Chromosome"/>
</dbReference>
<dbReference type="PROSITE" id="PS50012">
    <property type="entry name" value="RCC1_3"/>
    <property type="match status" value="6"/>
</dbReference>
<dbReference type="OrthoDB" id="27389at2"/>
<dbReference type="Pfam" id="PF25390">
    <property type="entry name" value="WD40_RLD"/>
    <property type="match status" value="1"/>
</dbReference>
<feature type="domain" description="SLH" evidence="3">
    <location>
        <begin position="411"/>
        <end position="474"/>
    </location>
</feature>
<reference evidence="4 5" key="1">
    <citation type="submission" date="2019-01" db="EMBL/GenBank/DDBJ databases">
        <title>Complete genome sequence of Cohnella hallensis HS21 isolated from Korean fir (Abies koreana) rhizospheric soil.</title>
        <authorList>
            <person name="Jiang L."/>
            <person name="Kang S.W."/>
            <person name="Kim S."/>
            <person name="Jung J."/>
            <person name="Kim C.Y."/>
            <person name="Kim D.H."/>
            <person name="Kim S.W."/>
            <person name="Lee J."/>
        </authorList>
    </citation>
    <scope>NUCLEOTIDE SEQUENCE [LARGE SCALE GENOMIC DNA]</scope>
    <source>
        <strain evidence="4 5">HS21</strain>
    </source>
</reference>
<dbReference type="InterPro" id="IPR058923">
    <property type="entry name" value="RCC1-like_dom"/>
</dbReference>
<name>A0A3T1D5U0_9BACL</name>
<evidence type="ECO:0000313" key="5">
    <source>
        <dbReference type="Proteomes" id="UP000289856"/>
    </source>
</evidence>
<evidence type="ECO:0000259" key="3">
    <source>
        <dbReference type="PROSITE" id="PS51272"/>
    </source>
</evidence>
<feature type="chain" id="PRO_5019229875" description="SLH domain-containing protein" evidence="2">
    <location>
        <begin position="25"/>
        <end position="582"/>
    </location>
</feature>